<dbReference type="GO" id="GO:0016787">
    <property type="term" value="F:hydrolase activity"/>
    <property type="evidence" value="ECO:0007669"/>
    <property type="project" value="UniProtKB-KW"/>
</dbReference>
<comment type="caution">
    <text evidence="3">The sequence shown here is derived from an EMBL/GenBank/DDBJ whole genome shotgun (WGS) entry which is preliminary data.</text>
</comment>
<dbReference type="PANTHER" id="PTHR48081:SF13">
    <property type="entry name" value="ALPHA_BETA HYDROLASE"/>
    <property type="match status" value="1"/>
</dbReference>
<dbReference type="PANTHER" id="PTHR48081">
    <property type="entry name" value="AB HYDROLASE SUPERFAMILY PROTEIN C4A8.06C"/>
    <property type="match status" value="1"/>
</dbReference>
<dbReference type="Proteomes" id="UP000482800">
    <property type="component" value="Unassembled WGS sequence"/>
</dbReference>
<dbReference type="Pfam" id="PF20434">
    <property type="entry name" value="BD-FAE"/>
    <property type="match status" value="1"/>
</dbReference>
<name>A0A6V8KH81_9ACTN</name>
<evidence type="ECO:0000259" key="2">
    <source>
        <dbReference type="Pfam" id="PF20434"/>
    </source>
</evidence>
<sequence length="289" mass="30867">MTDADTAPPPRAHVRPDGTRLYASAIYATVLGHRPLRLDLRVPAGAGPWPVAIWVHGGGWRTGDRRILPATIAPLRFFERIQQRGYAVASVDYRLSAEAHFPAQLHDVKAAVRWLRAFAADLDLDAGRFAVWGESAGAHLAALAALTPDHATLEGDVGLTGVSSAVHAAVDWYGVTDILAMGGRNPESPSAQLLGAPPAEVPDLARLASPTEHTHPDAPPFLCVHGTDDRVVPYSQSEHLAALLHAYGLRCDLHPVPGADHIFEGAPDVAALIDASIDFLDDTLKPTRH</sequence>
<keyword evidence="4" id="KW-1185">Reference proteome</keyword>
<organism evidence="3 4">
    <name type="scientific">Phytohabitans houttuyneae</name>
    <dbReference type="NCBI Taxonomy" id="1076126"/>
    <lineage>
        <taxon>Bacteria</taxon>
        <taxon>Bacillati</taxon>
        <taxon>Actinomycetota</taxon>
        <taxon>Actinomycetes</taxon>
        <taxon>Micromonosporales</taxon>
        <taxon>Micromonosporaceae</taxon>
    </lineage>
</organism>
<dbReference type="InterPro" id="IPR029058">
    <property type="entry name" value="AB_hydrolase_fold"/>
</dbReference>
<evidence type="ECO:0000313" key="3">
    <source>
        <dbReference type="EMBL" id="GFJ84583.1"/>
    </source>
</evidence>
<protein>
    <submittedName>
        <fullName evidence="3">Lipase</fullName>
    </submittedName>
</protein>
<accession>A0A6V8KH81</accession>
<feature type="domain" description="BD-FAE-like" evidence="2">
    <location>
        <begin position="38"/>
        <end position="243"/>
    </location>
</feature>
<reference evidence="3 4" key="1">
    <citation type="submission" date="2020-03" db="EMBL/GenBank/DDBJ databases">
        <title>Whole genome shotgun sequence of Phytohabitans houttuyneae NBRC 108639.</title>
        <authorList>
            <person name="Komaki H."/>
            <person name="Tamura T."/>
        </authorList>
    </citation>
    <scope>NUCLEOTIDE SEQUENCE [LARGE SCALE GENOMIC DNA]</scope>
    <source>
        <strain evidence="3 4">NBRC 108639</strain>
    </source>
</reference>
<keyword evidence="1" id="KW-0378">Hydrolase</keyword>
<evidence type="ECO:0000256" key="1">
    <source>
        <dbReference type="ARBA" id="ARBA00022801"/>
    </source>
</evidence>
<proteinExistence type="predicted"/>
<dbReference type="RefSeq" id="WP_173068566.1">
    <property type="nucleotide sequence ID" value="NZ_BAABGO010000004.1"/>
</dbReference>
<reference evidence="3 4" key="2">
    <citation type="submission" date="2020-03" db="EMBL/GenBank/DDBJ databases">
        <authorList>
            <person name="Ichikawa N."/>
            <person name="Kimura A."/>
            <person name="Kitahashi Y."/>
            <person name="Uohara A."/>
        </authorList>
    </citation>
    <scope>NUCLEOTIDE SEQUENCE [LARGE SCALE GENOMIC DNA]</scope>
    <source>
        <strain evidence="3 4">NBRC 108639</strain>
    </source>
</reference>
<dbReference type="Gene3D" id="3.40.50.1820">
    <property type="entry name" value="alpha/beta hydrolase"/>
    <property type="match status" value="1"/>
</dbReference>
<dbReference type="AlphaFoldDB" id="A0A6V8KH81"/>
<dbReference type="EMBL" id="BLPF01000003">
    <property type="protein sequence ID" value="GFJ84583.1"/>
    <property type="molecule type" value="Genomic_DNA"/>
</dbReference>
<dbReference type="SUPFAM" id="SSF53474">
    <property type="entry name" value="alpha/beta-Hydrolases"/>
    <property type="match status" value="1"/>
</dbReference>
<dbReference type="InterPro" id="IPR050300">
    <property type="entry name" value="GDXG_lipolytic_enzyme"/>
</dbReference>
<dbReference type="InterPro" id="IPR049492">
    <property type="entry name" value="BD-FAE-like_dom"/>
</dbReference>
<gene>
    <name evidence="3" type="ORF">Phou_087630</name>
</gene>
<evidence type="ECO:0000313" key="4">
    <source>
        <dbReference type="Proteomes" id="UP000482800"/>
    </source>
</evidence>